<gene>
    <name evidence="1" type="ORF">LCGC14_1301380</name>
</gene>
<dbReference type="EMBL" id="LAZR01007600">
    <property type="protein sequence ID" value="KKM84210.1"/>
    <property type="molecule type" value="Genomic_DNA"/>
</dbReference>
<comment type="caution">
    <text evidence="1">The sequence shown here is derived from an EMBL/GenBank/DDBJ whole genome shotgun (WGS) entry which is preliminary data.</text>
</comment>
<protein>
    <submittedName>
        <fullName evidence="1">Uncharacterized protein</fullName>
    </submittedName>
</protein>
<organism evidence="1">
    <name type="scientific">marine sediment metagenome</name>
    <dbReference type="NCBI Taxonomy" id="412755"/>
    <lineage>
        <taxon>unclassified sequences</taxon>
        <taxon>metagenomes</taxon>
        <taxon>ecological metagenomes</taxon>
    </lineage>
</organism>
<name>A0A0F9N610_9ZZZZ</name>
<accession>A0A0F9N610</accession>
<dbReference type="AlphaFoldDB" id="A0A0F9N610"/>
<reference evidence="1" key="1">
    <citation type="journal article" date="2015" name="Nature">
        <title>Complex archaea that bridge the gap between prokaryotes and eukaryotes.</title>
        <authorList>
            <person name="Spang A."/>
            <person name="Saw J.H."/>
            <person name="Jorgensen S.L."/>
            <person name="Zaremba-Niedzwiedzka K."/>
            <person name="Martijn J."/>
            <person name="Lind A.E."/>
            <person name="van Eijk R."/>
            <person name="Schleper C."/>
            <person name="Guy L."/>
            <person name="Ettema T.J."/>
        </authorList>
    </citation>
    <scope>NUCLEOTIDE SEQUENCE</scope>
</reference>
<feature type="non-terminal residue" evidence="1">
    <location>
        <position position="36"/>
    </location>
</feature>
<proteinExistence type="predicted"/>
<evidence type="ECO:0000313" key="1">
    <source>
        <dbReference type="EMBL" id="KKM84210.1"/>
    </source>
</evidence>
<sequence length="36" mass="4380">MENYHNLTKALTLVNTKALKFFDNKWHLKEYDILRA</sequence>